<dbReference type="AlphaFoldDB" id="A0A346NLR5"/>
<dbReference type="OrthoDB" id="6314776at2"/>
<sequence>MAILPLPLTYYDEAGIIKPPVWLYLLLLANSVDWLITTFAVVSMQHTTVLLGIFYPHSSLLWVKLVASVPFILALLLIGNRERLWKKSWRRWVGVLRLLCWVGIIASGTLLMQQLWLSHWAFHWWLAIQLVTLLLFSALLARSQHLRLMLADWRKAS</sequence>
<evidence type="ECO:0000256" key="1">
    <source>
        <dbReference type="SAM" id="Phobius"/>
    </source>
</evidence>
<name>A0A346NLR5_9ALTE</name>
<evidence type="ECO:0000313" key="3">
    <source>
        <dbReference type="Proteomes" id="UP000262073"/>
    </source>
</evidence>
<dbReference type="RefSeq" id="WP_117316528.1">
    <property type="nucleotide sequence ID" value="NZ_CP031769.1"/>
</dbReference>
<dbReference type="EMBL" id="CP031769">
    <property type="protein sequence ID" value="AXR06472.1"/>
    <property type="molecule type" value="Genomic_DNA"/>
</dbReference>
<feature type="transmembrane region" description="Helical" evidence="1">
    <location>
        <begin position="21"/>
        <end position="41"/>
    </location>
</feature>
<proteinExistence type="predicted"/>
<dbReference type="Pfam" id="PF11143">
    <property type="entry name" value="DUF2919"/>
    <property type="match status" value="1"/>
</dbReference>
<evidence type="ECO:0000313" key="2">
    <source>
        <dbReference type="EMBL" id="AXR06472.1"/>
    </source>
</evidence>
<organism evidence="2 3">
    <name type="scientific">Salinimonas sediminis</name>
    <dbReference type="NCBI Taxonomy" id="2303538"/>
    <lineage>
        <taxon>Bacteria</taxon>
        <taxon>Pseudomonadati</taxon>
        <taxon>Pseudomonadota</taxon>
        <taxon>Gammaproteobacteria</taxon>
        <taxon>Alteromonadales</taxon>
        <taxon>Alteromonadaceae</taxon>
        <taxon>Alteromonas/Salinimonas group</taxon>
        <taxon>Salinimonas</taxon>
    </lineage>
</organism>
<feature type="transmembrane region" description="Helical" evidence="1">
    <location>
        <begin position="61"/>
        <end position="80"/>
    </location>
</feature>
<protein>
    <submittedName>
        <fullName evidence="2">DUF2919 domain-containing protein</fullName>
    </submittedName>
</protein>
<dbReference type="InterPro" id="IPR021318">
    <property type="entry name" value="DUF2919"/>
</dbReference>
<feature type="transmembrane region" description="Helical" evidence="1">
    <location>
        <begin position="122"/>
        <end position="141"/>
    </location>
</feature>
<keyword evidence="3" id="KW-1185">Reference proteome</keyword>
<reference evidence="2 3" key="1">
    <citation type="submission" date="2018-08" db="EMBL/GenBank/DDBJ databases">
        <title>Salinimonas sediminis sp. nov., a piezophilic bacterium isolated from a deep-sea sediment sample from the New Britain Trench.</title>
        <authorList>
            <person name="Cao J."/>
        </authorList>
    </citation>
    <scope>NUCLEOTIDE SEQUENCE [LARGE SCALE GENOMIC DNA]</scope>
    <source>
        <strain evidence="2 3">N102</strain>
    </source>
</reference>
<keyword evidence="1" id="KW-0812">Transmembrane</keyword>
<gene>
    <name evidence="2" type="ORF">D0Y50_08895</name>
</gene>
<keyword evidence="1" id="KW-1133">Transmembrane helix</keyword>
<feature type="transmembrane region" description="Helical" evidence="1">
    <location>
        <begin position="92"/>
        <end position="116"/>
    </location>
</feature>
<keyword evidence="1" id="KW-0472">Membrane</keyword>
<accession>A0A346NLR5</accession>
<dbReference type="Proteomes" id="UP000262073">
    <property type="component" value="Chromosome"/>
</dbReference>
<dbReference type="KEGG" id="salm:D0Y50_08895"/>